<name>A0A2T3KUM0_PHOLD</name>
<dbReference type="InterPro" id="IPR036291">
    <property type="entry name" value="NAD(P)-bd_dom_sf"/>
</dbReference>
<dbReference type="InterPro" id="IPR051783">
    <property type="entry name" value="NAD(P)-dependent_oxidoreduct"/>
</dbReference>
<dbReference type="AlphaFoldDB" id="A0A2T3KUM0"/>
<reference evidence="2 3" key="1">
    <citation type="submission" date="2018-03" db="EMBL/GenBank/DDBJ databases">
        <title>Whole genome sequencing of Histamine producing bacteria.</title>
        <authorList>
            <person name="Butler K."/>
        </authorList>
    </citation>
    <scope>NUCLEOTIDE SEQUENCE [LARGE SCALE GENOMIC DNA]</scope>
    <source>
        <strain evidence="2 3">Res.4.1</strain>
    </source>
</reference>
<dbReference type="PANTHER" id="PTHR48079">
    <property type="entry name" value="PROTEIN YEEZ"/>
    <property type="match status" value="1"/>
</dbReference>
<evidence type="ECO:0000259" key="1">
    <source>
        <dbReference type="Pfam" id="PF01370"/>
    </source>
</evidence>
<dbReference type="RefSeq" id="WP_107185094.1">
    <property type="nucleotide sequence ID" value="NZ_CP131575.1"/>
</dbReference>
<dbReference type="EMBL" id="PYNS01000011">
    <property type="protein sequence ID" value="PSV10561.1"/>
    <property type="molecule type" value="Genomic_DNA"/>
</dbReference>
<dbReference type="SUPFAM" id="SSF51735">
    <property type="entry name" value="NAD(P)-binding Rossmann-fold domains"/>
    <property type="match status" value="1"/>
</dbReference>
<evidence type="ECO:0000313" key="3">
    <source>
        <dbReference type="Proteomes" id="UP000240530"/>
    </source>
</evidence>
<dbReference type="GO" id="GO:0004029">
    <property type="term" value="F:aldehyde dehydrogenase (NAD+) activity"/>
    <property type="evidence" value="ECO:0007669"/>
    <property type="project" value="TreeGrafter"/>
</dbReference>
<evidence type="ECO:0000313" key="2">
    <source>
        <dbReference type="EMBL" id="PSV10561.1"/>
    </source>
</evidence>
<dbReference type="GO" id="GO:0005737">
    <property type="term" value="C:cytoplasm"/>
    <property type="evidence" value="ECO:0007669"/>
    <property type="project" value="TreeGrafter"/>
</dbReference>
<dbReference type="Gene3D" id="3.40.50.720">
    <property type="entry name" value="NAD(P)-binding Rossmann-like Domain"/>
    <property type="match status" value="1"/>
</dbReference>
<sequence length="314" mass="34632">MRKVLLTGATGFVGKAIEKKLLLNGDDVIPASRNPLKPNGIIFDLEKNFALTEQLTGIEVIIHTAARVHCMNDSKEDEQCYIDSNVTATVNLAKQAIQAGVKRFIFISSIKVNGESTTDRKPFSSSDIPSPEDAYGLSKYKAENALLDLAKTSDMEIVIIRPPLVYGPNVTANFASLMNLASKPILLPFGSVNNKRSFIFVENLADFVVHVLKHPLAKNKVWCVSDDNDLSLSQLLSLLIQFAHSKAILVTVPPKLIVCLLTFLGKKNIADRLIGDLQVNILETKNILGWTPPFSVEESLDRTVLLSDRKKNHE</sequence>
<organism evidence="2 3">
    <name type="scientific">Photobacterium leiognathi subsp. mandapamensis</name>
    <name type="common">Photobacterium mandapamensis</name>
    <dbReference type="NCBI Taxonomy" id="48408"/>
    <lineage>
        <taxon>Bacteria</taxon>
        <taxon>Pseudomonadati</taxon>
        <taxon>Pseudomonadota</taxon>
        <taxon>Gammaproteobacteria</taxon>
        <taxon>Vibrionales</taxon>
        <taxon>Vibrionaceae</taxon>
        <taxon>Photobacterium</taxon>
    </lineage>
</organism>
<dbReference type="Pfam" id="PF01370">
    <property type="entry name" value="Epimerase"/>
    <property type="match status" value="1"/>
</dbReference>
<dbReference type="InterPro" id="IPR001509">
    <property type="entry name" value="Epimerase_deHydtase"/>
</dbReference>
<protein>
    <submittedName>
        <fullName evidence="2">UDP-glucose 4-epimerase</fullName>
    </submittedName>
</protein>
<comment type="caution">
    <text evidence="2">The sequence shown here is derived from an EMBL/GenBank/DDBJ whole genome shotgun (WGS) entry which is preliminary data.</text>
</comment>
<accession>A0A2T3KUM0</accession>
<gene>
    <name evidence="2" type="ORF">C0W93_11145</name>
</gene>
<feature type="domain" description="NAD-dependent epimerase/dehydratase" evidence="1">
    <location>
        <begin position="4"/>
        <end position="218"/>
    </location>
</feature>
<dbReference type="PANTHER" id="PTHR48079:SF6">
    <property type="entry name" value="NAD(P)-BINDING DOMAIN-CONTAINING PROTEIN-RELATED"/>
    <property type="match status" value="1"/>
</dbReference>
<dbReference type="Proteomes" id="UP000240530">
    <property type="component" value="Unassembled WGS sequence"/>
</dbReference>
<proteinExistence type="predicted"/>